<keyword evidence="3" id="KW-1185">Reference proteome</keyword>
<dbReference type="GeneID" id="9527713"/>
<dbReference type="Proteomes" id="UP000008698">
    <property type="component" value="Unassembled WGS sequence"/>
</dbReference>
<dbReference type="HOGENOM" id="CLU_3351405_0_0_1"/>
<organism evidence="3">
    <name type="scientific">Verticillium alfalfae (strain VaMs.102 / ATCC MYA-4576 / FGSC 10136)</name>
    <name type="common">Verticillium wilt of alfalfa</name>
    <name type="synonym">Verticillium albo-atrum</name>
    <dbReference type="NCBI Taxonomy" id="526221"/>
    <lineage>
        <taxon>Eukaryota</taxon>
        <taxon>Fungi</taxon>
        <taxon>Dikarya</taxon>
        <taxon>Ascomycota</taxon>
        <taxon>Pezizomycotina</taxon>
        <taxon>Sordariomycetes</taxon>
        <taxon>Hypocreomycetidae</taxon>
        <taxon>Glomerellales</taxon>
        <taxon>Plectosphaerellaceae</taxon>
        <taxon>Verticillium</taxon>
    </lineage>
</organism>
<proteinExistence type="predicted"/>
<feature type="signal peptide" evidence="1">
    <location>
        <begin position="1"/>
        <end position="20"/>
    </location>
</feature>
<evidence type="ECO:0000256" key="1">
    <source>
        <dbReference type="SAM" id="SignalP"/>
    </source>
</evidence>
<dbReference type="KEGG" id="val:VDBG_07278"/>
<accession>C9SQP3</accession>
<dbReference type="RefSeq" id="XP_003002707.1">
    <property type="nucleotide sequence ID" value="XM_003002661.1"/>
</dbReference>
<reference evidence="3" key="1">
    <citation type="journal article" date="2011" name="PLoS Pathog.">
        <title>Comparative genomics yields insights into niche adaptation of plant vascular wilt pathogens.</title>
        <authorList>
            <person name="Klosterman S.J."/>
            <person name="Subbarao K.V."/>
            <person name="Kang S."/>
            <person name="Veronese P."/>
            <person name="Gold S.E."/>
            <person name="Thomma B.P.H.J."/>
            <person name="Chen Z."/>
            <person name="Henrissat B."/>
            <person name="Lee Y.-H."/>
            <person name="Park J."/>
            <person name="Garcia-Pedrajas M.D."/>
            <person name="Barbara D.J."/>
            <person name="Anchieta A."/>
            <person name="de Jonge R."/>
            <person name="Santhanam P."/>
            <person name="Maruthachalam K."/>
            <person name="Atallah Z."/>
            <person name="Amyotte S.G."/>
            <person name="Paz Z."/>
            <person name="Inderbitzin P."/>
            <person name="Hayes R.J."/>
            <person name="Heiman D.I."/>
            <person name="Young S."/>
            <person name="Zeng Q."/>
            <person name="Engels R."/>
            <person name="Galagan J."/>
            <person name="Cuomo C.A."/>
            <person name="Dobinson K.F."/>
            <person name="Ma L.-J."/>
        </authorList>
    </citation>
    <scope>NUCLEOTIDE SEQUENCE [LARGE SCALE GENOMIC DNA]</scope>
    <source>
        <strain evidence="3">VaMs.102 / ATCC MYA-4576 / FGSC 10136</strain>
    </source>
</reference>
<dbReference type="STRING" id="526221.C9SQP3"/>
<dbReference type="EMBL" id="DS985222">
    <property type="protein sequence ID" value="EEY21168.1"/>
    <property type="molecule type" value="Genomic_DNA"/>
</dbReference>
<name>C9SQP3_VERA1</name>
<evidence type="ECO:0000313" key="2">
    <source>
        <dbReference type="EMBL" id="EEY21168.1"/>
    </source>
</evidence>
<protein>
    <submittedName>
        <fullName evidence="2">Fungal cellulose binding domain-containing protein</fullName>
    </submittedName>
</protein>
<sequence>MVSKLSALLAIAATLPTAFAHYNFESLIVNGAPSGGL</sequence>
<dbReference type="AlphaFoldDB" id="C9SQP3"/>
<keyword evidence="1" id="KW-0732">Signal</keyword>
<feature type="chain" id="PRO_5003002297" evidence="1">
    <location>
        <begin position="21"/>
        <end position="37"/>
    </location>
</feature>
<evidence type="ECO:0000313" key="3">
    <source>
        <dbReference type="Proteomes" id="UP000008698"/>
    </source>
</evidence>
<gene>
    <name evidence="2" type="ORF">VDBG_07278</name>
</gene>